<evidence type="ECO:0000256" key="1">
    <source>
        <dbReference type="ARBA" id="ARBA00004651"/>
    </source>
</evidence>
<dbReference type="AlphaFoldDB" id="A0A2A6BP47"/>
<dbReference type="PANTHER" id="PTHR10796">
    <property type="entry name" value="PATCHED-RELATED"/>
    <property type="match status" value="1"/>
</dbReference>
<dbReference type="InterPro" id="IPR051697">
    <property type="entry name" value="Patched_domain-protein"/>
</dbReference>
<dbReference type="OrthoDB" id="6510177at2759"/>
<keyword evidence="5" id="KW-1133">Transmembrane helix</keyword>
<organism evidence="8 9">
    <name type="scientific">Pristionchus pacificus</name>
    <name type="common">Parasitic nematode worm</name>
    <dbReference type="NCBI Taxonomy" id="54126"/>
    <lineage>
        <taxon>Eukaryota</taxon>
        <taxon>Metazoa</taxon>
        <taxon>Ecdysozoa</taxon>
        <taxon>Nematoda</taxon>
        <taxon>Chromadorea</taxon>
        <taxon>Rhabditida</taxon>
        <taxon>Rhabditina</taxon>
        <taxon>Diplogasteromorpha</taxon>
        <taxon>Diplogasteroidea</taxon>
        <taxon>Neodiplogasteridae</taxon>
        <taxon>Pristionchus</taxon>
    </lineage>
</organism>
<dbReference type="Proteomes" id="UP000005239">
    <property type="component" value="Unassembled WGS sequence"/>
</dbReference>
<keyword evidence="3" id="KW-1003">Cell membrane</keyword>
<reference evidence="8" key="2">
    <citation type="submission" date="2022-06" db="UniProtKB">
        <authorList>
            <consortium name="EnsemblMetazoa"/>
        </authorList>
    </citation>
    <scope>IDENTIFICATION</scope>
    <source>
        <strain evidence="8">PS312</strain>
    </source>
</reference>
<sequence length="937" mass="105144">MEEEKTRAASALLERAQAQVSEPKRTKLGEFADFIRWSFSKLEMRKFFRWFGQFIGNYPIPSLIAFGIMISLIGFAFPMNLRDRVRDGYTPTNSKAYQESKRLREFSGLTGDPMMTSVMLRARDKSSMIDPDNLMDAVRLLQHVKENISVSSEGKERNRFSDFCGHHCRQNDVVDYFALEMVKLRAGELSLFKSNLTYPMAMLMGQKVHLERNFYGVQTSFNENRTYTNIDYCELILLTFTADIQRPEEEEIVARWELAVSDFASKRSKDENVEMLVIGAEIVDLEMNKDSQRMTPYFAIGFAGAAVFIFISAWFSLFLYGRLSPEFRGCGMVTANMLLPVFVCVVPAMAILTTFGIYGLLGLRINSLMLIMPFLIMGIGVNDSFLVVHHWLRERTTLTRSELLGFVFEDVGPSITMTTLTNVISFAVGAAAPTAEIALFCAGSAIAMGLAYIYTLIFFGALLAFYSAPEGSPEPKKSRRQQQVGNFFDKLLLWYAKLLQNNIFRTVFLLIWIGFIVGGVVGCTTITSKLETEKILPHETPIRMPNRIIEEQIWPEYYPVIIMVHRPFDVADKALNTEFMELVDEFEGLEGSRGANSTILWLRNYKEYFDFVAAGNEKDIFGDSDEDAAEIQKGQYDNSQIQGFLESPITRHFRGMMVVDHDASPPVRKFSFVVAYRNHTTWDDRIRIQEEWRTICERHPNLNATIWNVNGMFVDQMQSLKTLAAESIVATLAAMVVVTFIFIQKPVPVAVAVLSIGSIAIGTIGYIAIWKLDLDPVTICAILISIGMSVDFTAHISMYFVNCPRGRDGMPPSALDRLVHSIGSIFWPAIQGNASTLICVLPLVALNNYIPLVFVKTLTLVVIIGTAHGLLLIPMFLSLLPSSMLEWDLLSSRKPSSTDTADRSTVGRELQLLGVSAVGSKSAEEPLLLTPATPGDV</sequence>
<dbReference type="InterPro" id="IPR000731">
    <property type="entry name" value="SSD"/>
</dbReference>
<dbReference type="GO" id="GO:0018996">
    <property type="term" value="P:molting cycle, collagen and cuticulin-based cuticle"/>
    <property type="evidence" value="ECO:0000318"/>
    <property type="project" value="GO_Central"/>
</dbReference>
<keyword evidence="4" id="KW-0812">Transmembrane</keyword>
<name>A0A2A6BP47_PRIPA</name>
<gene>
    <name evidence="8" type="primary">WBGene00113987</name>
</gene>
<evidence type="ECO:0000256" key="3">
    <source>
        <dbReference type="ARBA" id="ARBA00022475"/>
    </source>
</evidence>
<evidence type="ECO:0000256" key="5">
    <source>
        <dbReference type="ARBA" id="ARBA00022989"/>
    </source>
</evidence>
<accession>A0A8R1UH21</accession>
<keyword evidence="7" id="KW-0325">Glycoprotein</keyword>
<proteinExistence type="inferred from homology"/>
<dbReference type="InterPro" id="IPR003392">
    <property type="entry name" value="PTHD_SSD"/>
</dbReference>
<protein>
    <submittedName>
        <fullName evidence="8">Ptr-21</fullName>
    </submittedName>
</protein>
<accession>A0A2A6BP47</accession>
<keyword evidence="9" id="KW-1185">Reference proteome</keyword>
<dbReference type="SUPFAM" id="SSF82866">
    <property type="entry name" value="Multidrug efflux transporter AcrB transmembrane domain"/>
    <property type="match status" value="2"/>
</dbReference>
<dbReference type="PANTHER" id="PTHR10796:SF102">
    <property type="entry name" value="SSD DOMAIN-CONTAINING PROTEIN"/>
    <property type="match status" value="1"/>
</dbReference>
<reference evidence="9" key="1">
    <citation type="journal article" date="2008" name="Nat. Genet.">
        <title>The Pristionchus pacificus genome provides a unique perspective on nematode lifestyle and parasitism.</title>
        <authorList>
            <person name="Dieterich C."/>
            <person name="Clifton S.W."/>
            <person name="Schuster L.N."/>
            <person name="Chinwalla A."/>
            <person name="Delehaunty K."/>
            <person name="Dinkelacker I."/>
            <person name="Fulton L."/>
            <person name="Fulton R."/>
            <person name="Godfrey J."/>
            <person name="Minx P."/>
            <person name="Mitreva M."/>
            <person name="Roeseler W."/>
            <person name="Tian H."/>
            <person name="Witte H."/>
            <person name="Yang S.P."/>
            <person name="Wilson R.K."/>
            <person name="Sommer R.J."/>
        </authorList>
    </citation>
    <scope>NUCLEOTIDE SEQUENCE [LARGE SCALE GENOMIC DNA]</scope>
    <source>
        <strain evidence="9">PS312</strain>
    </source>
</reference>
<evidence type="ECO:0000313" key="8">
    <source>
        <dbReference type="EnsemblMetazoa" id="PPA24433.1"/>
    </source>
</evidence>
<evidence type="ECO:0000256" key="2">
    <source>
        <dbReference type="ARBA" id="ARBA00005585"/>
    </source>
</evidence>
<evidence type="ECO:0000256" key="4">
    <source>
        <dbReference type="ARBA" id="ARBA00022692"/>
    </source>
</evidence>
<comment type="similarity">
    <text evidence="2">Belongs to the patched family.</text>
</comment>
<dbReference type="GO" id="GO:0030659">
    <property type="term" value="C:cytoplasmic vesicle membrane"/>
    <property type="evidence" value="ECO:0000318"/>
    <property type="project" value="GO_Central"/>
</dbReference>
<keyword evidence="6" id="KW-0472">Membrane</keyword>
<dbReference type="EnsemblMetazoa" id="PPA24433.1">
    <property type="protein sequence ID" value="PPA24433.1"/>
    <property type="gene ID" value="WBGene00113987"/>
</dbReference>
<dbReference type="Pfam" id="PF02460">
    <property type="entry name" value="Patched"/>
    <property type="match status" value="1"/>
</dbReference>
<dbReference type="GO" id="GO:0006897">
    <property type="term" value="P:endocytosis"/>
    <property type="evidence" value="ECO:0000318"/>
    <property type="project" value="GO_Central"/>
</dbReference>
<evidence type="ECO:0000256" key="6">
    <source>
        <dbReference type="ARBA" id="ARBA00023136"/>
    </source>
</evidence>
<dbReference type="GO" id="GO:0005886">
    <property type="term" value="C:plasma membrane"/>
    <property type="evidence" value="ECO:0000318"/>
    <property type="project" value="GO_Central"/>
</dbReference>
<dbReference type="FunFam" id="1.20.1640.10:FF:000013">
    <property type="entry name" value="PaTched Related family"/>
    <property type="match status" value="1"/>
</dbReference>
<comment type="subcellular location">
    <subcellularLocation>
        <location evidence="1">Cell membrane</location>
        <topology evidence="1">Multi-pass membrane protein</topology>
    </subcellularLocation>
</comment>
<evidence type="ECO:0000256" key="7">
    <source>
        <dbReference type="ARBA" id="ARBA00023180"/>
    </source>
</evidence>
<dbReference type="PROSITE" id="PS50156">
    <property type="entry name" value="SSD"/>
    <property type="match status" value="1"/>
</dbReference>
<dbReference type="Gene3D" id="1.20.1640.10">
    <property type="entry name" value="Multidrug efflux transporter AcrB transmembrane domain"/>
    <property type="match status" value="2"/>
</dbReference>
<evidence type="ECO:0000313" key="9">
    <source>
        <dbReference type="Proteomes" id="UP000005239"/>
    </source>
</evidence>